<dbReference type="SUPFAM" id="SSF48452">
    <property type="entry name" value="TPR-like"/>
    <property type="match status" value="1"/>
</dbReference>
<dbReference type="SMART" id="SM00028">
    <property type="entry name" value="TPR"/>
    <property type="match status" value="2"/>
</dbReference>
<evidence type="ECO:0000313" key="2">
    <source>
        <dbReference type="Proteomes" id="UP000190951"/>
    </source>
</evidence>
<dbReference type="RefSeq" id="WP_077835161.1">
    <property type="nucleotide sequence ID" value="NZ_CP096983.1"/>
</dbReference>
<dbReference type="InterPro" id="IPR019734">
    <property type="entry name" value="TPR_rpt"/>
</dbReference>
<dbReference type="AlphaFoldDB" id="A0A1S8LU03"/>
<name>A0A1S8LU03_9CLOT</name>
<evidence type="ECO:0000313" key="1">
    <source>
        <dbReference type="EMBL" id="URZ13451.1"/>
    </source>
</evidence>
<dbReference type="Pfam" id="PF13181">
    <property type="entry name" value="TPR_8"/>
    <property type="match status" value="2"/>
</dbReference>
<dbReference type="Proteomes" id="UP000190951">
    <property type="component" value="Chromosome"/>
</dbReference>
<accession>A0A1S8LU03</accession>
<dbReference type="STRING" id="84029.CROST_29790"/>
<protein>
    <submittedName>
        <fullName evidence="1">Uncharacterized protein</fullName>
    </submittedName>
</protein>
<dbReference type="PROSITE" id="PS50005">
    <property type="entry name" value="TPR"/>
    <property type="match status" value="2"/>
</dbReference>
<sequence length="308" mass="36628">MPLSYYDKGVIYKRTNFMGKAIKCFEKSVKLEAEIADKALLELTKVYMNFKDYDEAYRCIENAVRIKPNYINYYFMIHVLNLKKVLIDDILKIAYETKVDQLMLVDIFYIEGNYEIVLNLIDESLKKNRTSYSIELLKIKSLLKSKRYVKCEDYIDSFPQNYLYSFKIKMYKVLCCMLLKDYSLAFRTLDGYDYKKLSIYNRKKLEAYINFYNAINKIEDESIYGNDKDYVSSIFEILDILLQVKELIYFNKMRQFAIEINYKEISLQLAELYLVHGYISEAKEEVVRYLKNEGEVSAKVIKILGKLI</sequence>
<keyword evidence="2" id="KW-1185">Reference proteome</keyword>
<dbReference type="InterPro" id="IPR011990">
    <property type="entry name" value="TPR-like_helical_dom_sf"/>
</dbReference>
<gene>
    <name evidence="1" type="ORF">CROST_042170</name>
</gene>
<dbReference type="EMBL" id="CP096983">
    <property type="protein sequence ID" value="URZ13451.1"/>
    <property type="molecule type" value="Genomic_DNA"/>
</dbReference>
<organism evidence="1 2">
    <name type="scientific">Clostridium felsineum</name>
    <dbReference type="NCBI Taxonomy" id="36839"/>
    <lineage>
        <taxon>Bacteria</taxon>
        <taxon>Bacillati</taxon>
        <taxon>Bacillota</taxon>
        <taxon>Clostridia</taxon>
        <taxon>Eubacteriales</taxon>
        <taxon>Clostridiaceae</taxon>
        <taxon>Clostridium</taxon>
    </lineage>
</organism>
<reference evidence="1 2" key="1">
    <citation type="submission" date="2022-04" db="EMBL/GenBank/DDBJ databases">
        <title>Genome sequence of C. roseum typestrain.</title>
        <authorList>
            <person name="Poehlein A."/>
            <person name="Schoch T."/>
            <person name="Duerre P."/>
            <person name="Daniel R."/>
        </authorList>
    </citation>
    <scope>NUCLEOTIDE SEQUENCE [LARGE SCALE GENOMIC DNA]</scope>
    <source>
        <strain evidence="1 2">DSM 7320</strain>
    </source>
</reference>
<dbReference type="Gene3D" id="1.25.40.10">
    <property type="entry name" value="Tetratricopeptide repeat domain"/>
    <property type="match status" value="1"/>
</dbReference>
<dbReference type="KEGG" id="crw:CROST_042170"/>
<proteinExistence type="predicted"/>